<keyword evidence="1" id="KW-1185">Reference proteome</keyword>
<gene>
    <name evidence="2" type="primary">LOC142170614</name>
</gene>
<accession>A0AC58SUH0</accession>
<sequence length="231" mass="25927">MVTVRSIIALAAMNQWPLFQMDVYNAFLQGDPEEEVYMSAKGILLCQSKYDLELIAKLGLSGAKPAITPMEQNKRLTTVEYDEHCHLDNDPTLADVKIYQRLIRKLLYLTLTRPDIAYSVQTLSQFMQAPKQSHLEAAYRVVRYAKNEPGFGILISTDRDMTLSAHCNADGASCPNSKESVTGYLVKFGGSLISWKSKKQAVVARSSAESEYRSMALTVSELIWLVGMFRE</sequence>
<dbReference type="Proteomes" id="UP000790787">
    <property type="component" value="Chromosome 16"/>
</dbReference>
<reference evidence="2" key="2">
    <citation type="submission" date="2025-08" db="UniProtKB">
        <authorList>
            <consortium name="RefSeq"/>
        </authorList>
    </citation>
    <scope>IDENTIFICATION</scope>
    <source>
        <tissue evidence="2">Leaf</tissue>
    </source>
</reference>
<evidence type="ECO:0000313" key="2">
    <source>
        <dbReference type="RefSeq" id="XP_075088604.1"/>
    </source>
</evidence>
<protein>
    <submittedName>
        <fullName evidence="2">Secreted RxLR effector protein 161-like</fullName>
    </submittedName>
</protein>
<name>A0AC58SUH0_TOBAC</name>
<dbReference type="RefSeq" id="XP_075088604.1">
    <property type="nucleotide sequence ID" value="XM_075232503.1"/>
</dbReference>
<reference evidence="1" key="1">
    <citation type="journal article" date="2014" name="Nat. Commun.">
        <title>The tobacco genome sequence and its comparison with those of tomato and potato.</title>
        <authorList>
            <person name="Sierro N."/>
            <person name="Battey J.N."/>
            <person name="Ouadi S."/>
            <person name="Bakaher N."/>
            <person name="Bovet L."/>
            <person name="Willig A."/>
            <person name="Goepfert S."/>
            <person name="Peitsch M.C."/>
            <person name="Ivanov N.V."/>
        </authorList>
    </citation>
    <scope>NUCLEOTIDE SEQUENCE [LARGE SCALE GENOMIC DNA]</scope>
</reference>
<evidence type="ECO:0000313" key="1">
    <source>
        <dbReference type="Proteomes" id="UP000790787"/>
    </source>
</evidence>
<organism evidence="1 2">
    <name type="scientific">Nicotiana tabacum</name>
    <name type="common">Common tobacco</name>
    <dbReference type="NCBI Taxonomy" id="4097"/>
    <lineage>
        <taxon>Eukaryota</taxon>
        <taxon>Viridiplantae</taxon>
        <taxon>Streptophyta</taxon>
        <taxon>Embryophyta</taxon>
        <taxon>Tracheophyta</taxon>
        <taxon>Spermatophyta</taxon>
        <taxon>Magnoliopsida</taxon>
        <taxon>eudicotyledons</taxon>
        <taxon>Gunneridae</taxon>
        <taxon>Pentapetalae</taxon>
        <taxon>asterids</taxon>
        <taxon>lamiids</taxon>
        <taxon>Solanales</taxon>
        <taxon>Solanaceae</taxon>
        <taxon>Nicotianoideae</taxon>
        <taxon>Nicotianeae</taxon>
        <taxon>Nicotiana</taxon>
    </lineage>
</organism>
<proteinExistence type="predicted"/>